<comment type="caution">
    <text evidence="4">The sequence shown here is derived from an EMBL/GenBank/DDBJ whole genome shotgun (WGS) entry which is preliminary data.</text>
</comment>
<protein>
    <submittedName>
        <fullName evidence="4">DUF4115 domain-containing protein</fullName>
    </submittedName>
</protein>
<feature type="domain" description="Cytoskeleton protein RodZ-like C-terminal" evidence="3">
    <location>
        <begin position="277"/>
        <end position="347"/>
    </location>
</feature>
<dbReference type="Gene3D" id="1.10.260.40">
    <property type="entry name" value="lambda repressor-like DNA-binding domains"/>
    <property type="match status" value="1"/>
</dbReference>
<gene>
    <name evidence="4" type="ORF">FM042_05700</name>
</gene>
<dbReference type="PANTHER" id="PTHR34475:SF1">
    <property type="entry name" value="CYTOSKELETON PROTEIN RODZ"/>
    <property type="match status" value="1"/>
</dbReference>
<dbReference type="RefSeq" id="WP_143235195.1">
    <property type="nucleotide sequence ID" value="NZ_VJWL01000001.1"/>
</dbReference>
<dbReference type="Pfam" id="PF13464">
    <property type="entry name" value="RodZ_C"/>
    <property type="match status" value="1"/>
</dbReference>
<dbReference type="Proteomes" id="UP000320359">
    <property type="component" value="Unassembled WGS sequence"/>
</dbReference>
<dbReference type="InterPro" id="IPR001387">
    <property type="entry name" value="Cro/C1-type_HTH"/>
</dbReference>
<name>A0A552X5N5_9GAMM</name>
<feature type="region of interest" description="Disordered" evidence="1">
    <location>
        <begin position="1"/>
        <end position="30"/>
    </location>
</feature>
<feature type="compositionally biased region" description="Polar residues" evidence="1">
    <location>
        <begin position="245"/>
        <end position="261"/>
    </location>
</feature>
<organism evidence="4 5">
    <name type="scientific">Aliidiomarina halalkaliphila</name>
    <dbReference type="NCBI Taxonomy" id="2593535"/>
    <lineage>
        <taxon>Bacteria</taxon>
        <taxon>Pseudomonadati</taxon>
        <taxon>Pseudomonadota</taxon>
        <taxon>Gammaproteobacteria</taxon>
        <taxon>Alteromonadales</taxon>
        <taxon>Idiomarinaceae</taxon>
        <taxon>Aliidiomarina</taxon>
    </lineage>
</organism>
<dbReference type="InterPro" id="IPR010982">
    <property type="entry name" value="Lambda_DNA-bd_dom_sf"/>
</dbReference>
<evidence type="ECO:0000259" key="3">
    <source>
        <dbReference type="Pfam" id="PF13464"/>
    </source>
</evidence>
<feature type="transmembrane region" description="Helical" evidence="2">
    <location>
        <begin position="123"/>
        <end position="143"/>
    </location>
</feature>
<proteinExistence type="predicted"/>
<dbReference type="SUPFAM" id="SSF47413">
    <property type="entry name" value="lambda repressor-like DNA-binding domains"/>
    <property type="match status" value="1"/>
</dbReference>
<sequence>MTETNQNDEHHHDEVSETEASPPVSPGELLRDAREQAGLSVSQIADRLRLRRTQIEELEANEFSKYVGGTYIRGYLRSYAKLVNLDEATVISAYQTFLGEEAPAGQMQSFSQKTKLESQDNKLMLMTWIIILILIGSVAVFVWQQFTEEKNGDGIVNSNAQQERVSNRQTTTPTRSDTVQSQTRLDARDEDDVIATDETEDLVEAPVDTPELTGTQDPAVVTETRSDPPPTETSSATRSPERTEQQVTQVPATTEDPSVQNETTEQAVSAVAEAELVLTFSDDCWVRIEDATGEVIAFGVKQGGHVMPLEGQAPYEITLGAPQAVSVYFRGEEIDLTRFRGRTARFTLPSQG</sequence>
<dbReference type="AlphaFoldDB" id="A0A552X5N5"/>
<evidence type="ECO:0000313" key="5">
    <source>
        <dbReference type="Proteomes" id="UP000320359"/>
    </source>
</evidence>
<feature type="compositionally biased region" description="Polar residues" evidence="1">
    <location>
        <begin position="156"/>
        <end position="184"/>
    </location>
</feature>
<dbReference type="EMBL" id="VJWL01000001">
    <property type="protein sequence ID" value="TRW50325.1"/>
    <property type="molecule type" value="Genomic_DNA"/>
</dbReference>
<feature type="compositionally biased region" description="Acidic residues" evidence="1">
    <location>
        <begin position="188"/>
        <end position="203"/>
    </location>
</feature>
<dbReference type="InterPro" id="IPR050400">
    <property type="entry name" value="Bact_Cytoskel_RodZ"/>
</dbReference>
<evidence type="ECO:0000256" key="1">
    <source>
        <dbReference type="SAM" id="MobiDB-lite"/>
    </source>
</evidence>
<accession>A0A552X5N5</accession>
<keyword evidence="2" id="KW-0812">Transmembrane</keyword>
<dbReference type="OrthoDB" id="9790252at2"/>
<dbReference type="GO" id="GO:0003677">
    <property type="term" value="F:DNA binding"/>
    <property type="evidence" value="ECO:0007669"/>
    <property type="project" value="InterPro"/>
</dbReference>
<reference evidence="4 5" key="1">
    <citation type="submission" date="2019-07" db="EMBL/GenBank/DDBJ databases">
        <authorList>
            <person name="Yang M."/>
            <person name="Zhao D."/>
            <person name="Xiang H."/>
        </authorList>
    </citation>
    <scope>NUCLEOTIDE SEQUENCE [LARGE SCALE GENOMIC DNA]</scope>
    <source>
        <strain evidence="4 5">IM1326</strain>
    </source>
</reference>
<keyword evidence="2" id="KW-0472">Membrane</keyword>
<dbReference type="InterPro" id="IPR025194">
    <property type="entry name" value="RodZ-like_C"/>
</dbReference>
<dbReference type="CDD" id="cd00093">
    <property type="entry name" value="HTH_XRE"/>
    <property type="match status" value="1"/>
</dbReference>
<evidence type="ECO:0000256" key="2">
    <source>
        <dbReference type="SAM" id="Phobius"/>
    </source>
</evidence>
<evidence type="ECO:0000313" key="4">
    <source>
        <dbReference type="EMBL" id="TRW50325.1"/>
    </source>
</evidence>
<feature type="region of interest" description="Disordered" evidence="1">
    <location>
        <begin position="153"/>
        <end position="265"/>
    </location>
</feature>
<dbReference type="Pfam" id="PF13413">
    <property type="entry name" value="HTH_25"/>
    <property type="match status" value="1"/>
</dbReference>
<keyword evidence="2" id="KW-1133">Transmembrane helix</keyword>
<keyword evidence="5" id="KW-1185">Reference proteome</keyword>
<dbReference type="PANTHER" id="PTHR34475">
    <property type="match status" value="1"/>
</dbReference>